<proteinExistence type="predicted"/>
<dbReference type="Pfam" id="PF00583">
    <property type="entry name" value="Acetyltransf_1"/>
    <property type="match status" value="1"/>
</dbReference>
<gene>
    <name evidence="4" type="ORF">GJU40_19890</name>
</gene>
<dbReference type="AlphaFoldDB" id="A0A7X2J2W9"/>
<dbReference type="Proteomes" id="UP000448867">
    <property type="component" value="Unassembled WGS sequence"/>
</dbReference>
<evidence type="ECO:0000313" key="5">
    <source>
        <dbReference type="Proteomes" id="UP000448867"/>
    </source>
</evidence>
<evidence type="ECO:0000259" key="3">
    <source>
        <dbReference type="PROSITE" id="PS51186"/>
    </source>
</evidence>
<dbReference type="RefSeq" id="WP_154309831.1">
    <property type="nucleotide sequence ID" value="NZ_WKKI01000085.1"/>
</dbReference>
<dbReference type="InterPro" id="IPR016181">
    <property type="entry name" value="Acyl_CoA_acyltransferase"/>
</dbReference>
<evidence type="ECO:0000256" key="1">
    <source>
        <dbReference type="ARBA" id="ARBA00022679"/>
    </source>
</evidence>
<keyword evidence="5" id="KW-1185">Reference proteome</keyword>
<dbReference type="CDD" id="cd04301">
    <property type="entry name" value="NAT_SF"/>
    <property type="match status" value="1"/>
</dbReference>
<dbReference type="OrthoDB" id="9798006at2"/>
<keyword evidence="2" id="KW-0012">Acyltransferase</keyword>
<evidence type="ECO:0000313" key="4">
    <source>
        <dbReference type="EMBL" id="MRX74385.1"/>
    </source>
</evidence>
<accession>A0A7X2J2W9</accession>
<comment type="caution">
    <text evidence="4">The sequence shown here is derived from an EMBL/GenBank/DDBJ whole genome shotgun (WGS) entry which is preliminary data.</text>
</comment>
<reference evidence="4 5" key="1">
    <citation type="submission" date="2019-11" db="EMBL/GenBank/DDBJ databases">
        <title>Bacillus lacus genome.</title>
        <authorList>
            <person name="Allen C.J."/>
            <person name="Newman J.D."/>
        </authorList>
    </citation>
    <scope>NUCLEOTIDE SEQUENCE [LARGE SCALE GENOMIC DNA]</scope>
    <source>
        <strain evidence="4 5">KCTC 33946</strain>
    </source>
</reference>
<protein>
    <submittedName>
        <fullName evidence="4">GNAT family N-acetyltransferase</fullName>
    </submittedName>
</protein>
<feature type="domain" description="N-acetyltransferase" evidence="3">
    <location>
        <begin position="3"/>
        <end position="155"/>
    </location>
</feature>
<dbReference type="GO" id="GO:0016747">
    <property type="term" value="F:acyltransferase activity, transferring groups other than amino-acyl groups"/>
    <property type="evidence" value="ECO:0007669"/>
    <property type="project" value="InterPro"/>
</dbReference>
<dbReference type="InterPro" id="IPR000182">
    <property type="entry name" value="GNAT_dom"/>
</dbReference>
<sequence length="164" mass="18644">MNKHIRIAVEADLPRIIEIYNSTIPSRMVTADLEPVDLESRRSWFLAHTDKRPLWVMEYDGDICGWVSFESFYGRPAYQYTAEVSIYVDSAYRGQGIGPELLTAAIDACHNLNIKTMLGYVFGHNMPSLRLFEKFGFAKWAELPNVAELDGVERDLVIVGKRVG</sequence>
<dbReference type="PANTHER" id="PTHR43072:SF23">
    <property type="entry name" value="UPF0039 PROTEIN C11D3.02C"/>
    <property type="match status" value="1"/>
</dbReference>
<dbReference type="Gene3D" id="3.40.630.30">
    <property type="match status" value="1"/>
</dbReference>
<organism evidence="4 5">
    <name type="scientific">Metabacillus lacus</name>
    <dbReference type="NCBI Taxonomy" id="1983721"/>
    <lineage>
        <taxon>Bacteria</taxon>
        <taxon>Bacillati</taxon>
        <taxon>Bacillota</taxon>
        <taxon>Bacilli</taxon>
        <taxon>Bacillales</taxon>
        <taxon>Bacillaceae</taxon>
        <taxon>Metabacillus</taxon>
    </lineage>
</organism>
<dbReference type="PANTHER" id="PTHR43072">
    <property type="entry name" value="N-ACETYLTRANSFERASE"/>
    <property type="match status" value="1"/>
</dbReference>
<dbReference type="EMBL" id="WKKI01000085">
    <property type="protein sequence ID" value="MRX74385.1"/>
    <property type="molecule type" value="Genomic_DNA"/>
</dbReference>
<evidence type="ECO:0000256" key="2">
    <source>
        <dbReference type="ARBA" id="ARBA00023315"/>
    </source>
</evidence>
<dbReference type="SUPFAM" id="SSF55729">
    <property type="entry name" value="Acyl-CoA N-acyltransferases (Nat)"/>
    <property type="match status" value="1"/>
</dbReference>
<name>A0A7X2J2W9_9BACI</name>
<dbReference type="PROSITE" id="PS51186">
    <property type="entry name" value="GNAT"/>
    <property type="match status" value="1"/>
</dbReference>
<keyword evidence="1 4" id="KW-0808">Transferase</keyword>